<evidence type="ECO:0000313" key="2">
    <source>
        <dbReference type="EMBL" id="KUI67664.1"/>
    </source>
</evidence>
<dbReference type="PANTHER" id="PTHR46411:SF4">
    <property type="entry name" value="AAA+ ATPASE DOMAIN-CONTAINING PROTEIN"/>
    <property type="match status" value="1"/>
</dbReference>
<gene>
    <name evidence="2" type="ORF">VM1G_03035</name>
</gene>
<sequence>MAKEDDAGSPPPEIPSDDVKSHRIWIRYRTELCHRFTGEVLRHVDSEEPGPVDIQRTDNEPIFELVTRYIARDPNADLGRSKEQTRVPTQAVGSTPSCFLRIYSPAIINALQSVVEYYPGQDLSGTTIVIRWPYPILVHHYEKLCDFKTKCKTTDLNELCVRERDAAAHIDLLLHFLDDNIMEQARAEEERIKRGYYTFENFWVSHKPGRTIVFQDDSRKKEWVPLVISSIGGGIFENPPMPWTVFGWSLTFDGESLGRISKTMLQERFDGERKWQENTIYLDGTDTINGNDALEKLILDGERYWSLVKKQCKYHNGKTVEFPYNEIDGLVMVDLENYYETYPDLRPLLVADVDCKRWSSDCTCSV</sequence>
<dbReference type="AlphaFoldDB" id="A0A194VTY1"/>
<dbReference type="EMBL" id="CM003100">
    <property type="protein sequence ID" value="KUI67664.1"/>
    <property type="molecule type" value="Genomic_DNA"/>
</dbReference>
<feature type="domain" description="DUF7025" evidence="1">
    <location>
        <begin position="189"/>
        <end position="275"/>
    </location>
</feature>
<dbReference type="InterPro" id="IPR054289">
    <property type="entry name" value="DUF7025"/>
</dbReference>
<evidence type="ECO:0000259" key="1">
    <source>
        <dbReference type="Pfam" id="PF22942"/>
    </source>
</evidence>
<keyword evidence="3" id="KW-1185">Reference proteome</keyword>
<reference evidence="2" key="1">
    <citation type="submission" date="2014-12" db="EMBL/GenBank/DDBJ databases">
        <title>Genome Sequence of Valsa Canker Pathogens Uncovers a Specific Adaption of Colonization on Woody Bark.</title>
        <authorList>
            <person name="Yin Z."/>
            <person name="Liu H."/>
            <person name="Gao X."/>
            <person name="Li Z."/>
            <person name="Song N."/>
            <person name="Ke X."/>
            <person name="Dai Q."/>
            <person name="Wu Y."/>
            <person name="Sun Y."/>
            <person name="Xu J.-R."/>
            <person name="Kang Z.K."/>
            <person name="Wang L."/>
            <person name="Huang L."/>
        </authorList>
    </citation>
    <scope>NUCLEOTIDE SEQUENCE [LARGE SCALE GENOMIC DNA]</scope>
    <source>
        <strain evidence="2">03-8</strain>
    </source>
</reference>
<accession>A0A194VTY1</accession>
<dbReference type="OrthoDB" id="10042665at2759"/>
<dbReference type="Proteomes" id="UP000078559">
    <property type="component" value="Chromosome 3"/>
</dbReference>
<organism evidence="2 3">
    <name type="scientific">Cytospora mali</name>
    <name type="common">Apple Valsa canker fungus</name>
    <name type="synonym">Valsa mali</name>
    <dbReference type="NCBI Taxonomy" id="578113"/>
    <lineage>
        <taxon>Eukaryota</taxon>
        <taxon>Fungi</taxon>
        <taxon>Dikarya</taxon>
        <taxon>Ascomycota</taxon>
        <taxon>Pezizomycotina</taxon>
        <taxon>Sordariomycetes</taxon>
        <taxon>Sordariomycetidae</taxon>
        <taxon>Diaporthales</taxon>
        <taxon>Cytosporaceae</taxon>
        <taxon>Cytospora</taxon>
    </lineage>
</organism>
<protein>
    <recommendedName>
        <fullName evidence="1">DUF7025 domain-containing protein</fullName>
    </recommendedName>
</protein>
<dbReference type="PANTHER" id="PTHR46411">
    <property type="entry name" value="FAMILY ATPASE, PUTATIVE-RELATED"/>
    <property type="match status" value="1"/>
</dbReference>
<dbReference type="Pfam" id="PF22942">
    <property type="entry name" value="DUF7025"/>
    <property type="match status" value="1"/>
</dbReference>
<proteinExistence type="predicted"/>
<name>A0A194VTY1_CYTMA</name>
<evidence type="ECO:0000313" key="3">
    <source>
        <dbReference type="Proteomes" id="UP000078559"/>
    </source>
</evidence>